<proteinExistence type="predicted"/>
<keyword evidence="1" id="KW-0732">Signal</keyword>
<evidence type="ECO:0000313" key="4">
    <source>
        <dbReference type="Proteomes" id="UP000193200"/>
    </source>
</evidence>
<keyword evidence="4" id="KW-1185">Reference proteome</keyword>
<evidence type="ECO:0000256" key="1">
    <source>
        <dbReference type="SAM" id="SignalP"/>
    </source>
</evidence>
<dbReference type="AlphaFoldDB" id="A0A1Y5SRN4"/>
<dbReference type="Proteomes" id="UP000193200">
    <property type="component" value="Unassembled WGS sequence"/>
</dbReference>
<reference evidence="3 4" key="1">
    <citation type="submission" date="2017-03" db="EMBL/GenBank/DDBJ databases">
        <authorList>
            <person name="Afonso C.L."/>
            <person name="Miller P.J."/>
            <person name="Scott M.A."/>
            <person name="Spackman E."/>
            <person name="Goraichik I."/>
            <person name="Dimitrov K.M."/>
            <person name="Suarez D.L."/>
            <person name="Swayne D.E."/>
        </authorList>
    </citation>
    <scope>NUCLEOTIDE SEQUENCE [LARGE SCALE GENOMIC DNA]</scope>
    <source>
        <strain evidence="3 4">CECT 7691</strain>
    </source>
</reference>
<evidence type="ECO:0000259" key="2">
    <source>
        <dbReference type="Pfam" id="PF16694"/>
    </source>
</evidence>
<dbReference type="Pfam" id="PF16694">
    <property type="entry name" value="Cytochrome_P460"/>
    <property type="match status" value="1"/>
</dbReference>
<dbReference type="InParanoid" id="A0A1Y5SRN4"/>
<gene>
    <name evidence="3" type="ORF">OCH7691_01952</name>
</gene>
<dbReference type="InterPro" id="IPR032033">
    <property type="entry name" value="Cytochrome_P460"/>
</dbReference>
<dbReference type="InterPro" id="IPR038142">
    <property type="entry name" value="Cytochrome_P460_sp"/>
</dbReference>
<dbReference type="EMBL" id="FWFR01000001">
    <property type="protein sequence ID" value="SLN45423.1"/>
    <property type="molecule type" value="Genomic_DNA"/>
</dbReference>
<protein>
    <recommendedName>
        <fullName evidence="2">Cytochrome P460 domain-containing protein</fullName>
    </recommendedName>
</protein>
<dbReference type="CDD" id="cd20716">
    <property type="entry name" value="cyt_P460_fam"/>
    <property type="match status" value="1"/>
</dbReference>
<sequence>MRSVRGSVGYWALVLAASVFLAGFASLAVAQDDDAAFGIHEHFRLDDPADLDDAAAEAIYRELVDDLAERYGRSEDATARDYRDWRRFNRAPYRSATHGERFVNNYGNGIAEGPYARAERGVAMPAGSVLAKDSFSVTADGTVLPSAFFIMEKMAPGFAPKNGDWRYAMILPDGSVLGDTNGDNGAEMRFCADCHVARKAYDYLFFMPKRVRQVD</sequence>
<name>A0A1Y5SRN4_9PROT</name>
<evidence type="ECO:0000313" key="3">
    <source>
        <dbReference type="EMBL" id="SLN45423.1"/>
    </source>
</evidence>
<feature type="signal peptide" evidence="1">
    <location>
        <begin position="1"/>
        <end position="30"/>
    </location>
</feature>
<feature type="domain" description="Cytochrome P460" evidence="2">
    <location>
        <begin position="80"/>
        <end position="205"/>
    </location>
</feature>
<organism evidence="3 4">
    <name type="scientific">Oceanibacterium hippocampi</name>
    <dbReference type="NCBI Taxonomy" id="745714"/>
    <lineage>
        <taxon>Bacteria</taxon>
        <taxon>Pseudomonadati</taxon>
        <taxon>Pseudomonadota</taxon>
        <taxon>Alphaproteobacteria</taxon>
        <taxon>Sneathiellales</taxon>
        <taxon>Sneathiellaceae</taxon>
        <taxon>Oceanibacterium</taxon>
    </lineage>
</organism>
<dbReference type="Gene3D" id="3.50.70.20">
    <property type="entry name" value="Cytochrome P460"/>
    <property type="match status" value="1"/>
</dbReference>
<accession>A0A1Y5SRN4</accession>
<dbReference type="RefSeq" id="WP_176244980.1">
    <property type="nucleotide sequence ID" value="NZ_FWFR01000001.1"/>
</dbReference>
<feature type="chain" id="PRO_5013368694" description="Cytochrome P460 domain-containing protein" evidence="1">
    <location>
        <begin position="31"/>
        <end position="215"/>
    </location>
</feature>